<keyword evidence="1" id="KW-1133">Transmembrane helix</keyword>
<keyword evidence="1" id="KW-0812">Transmembrane</keyword>
<accession>A0A846YB18</accession>
<evidence type="ECO:0000313" key="2">
    <source>
        <dbReference type="EMBL" id="NKY54990.1"/>
    </source>
</evidence>
<feature type="transmembrane region" description="Helical" evidence="1">
    <location>
        <begin position="49"/>
        <end position="73"/>
    </location>
</feature>
<name>A0A846YB18_9NOCA</name>
<reference evidence="2 3" key="1">
    <citation type="submission" date="2020-04" db="EMBL/GenBank/DDBJ databases">
        <title>MicrobeNet Type strains.</title>
        <authorList>
            <person name="Nicholson A.C."/>
        </authorList>
    </citation>
    <scope>NUCLEOTIDE SEQUENCE [LARGE SCALE GENOMIC DNA]</scope>
    <source>
        <strain evidence="2 3">JCM 3332</strain>
    </source>
</reference>
<keyword evidence="3" id="KW-1185">Reference proteome</keyword>
<comment type="caution">
    <text evidence="2">The sequence shown here is derived from an EMBL/GenBank/DDBJ whole genome shotgun (WGS) entry which is preliminary data.</text>
</comment>
<dbReference type="Proteomes" id="UP000570678">
    <property type="component" value="Unassembled WGS sequence"/>
</dbReference>
<feature type="transmembrane region" description="Helical" evidence="1">
    <location>
        <begin position="21"/>
        <end position="43"/>
    </location>
</feature>
<feature type="transmembrane region" description="Helical" evidence="1">
    <location>
        <begin position="133"/>
        <end position="158"/>
    </location>
</feature>
<sequence length="238" mass="25750">MPMRDFDAVAAGAAGKKGVPVVVAPLVLVTGIWLVSTFVHWAVRGFSWIVAGLSLFLAVTLLIYASALILAAFSARIDSVRGQIMTAGGDTRGELHAELTGRAAHGGFDPRYWVRAWALHTCEQPGFVDRRSYLFVVETGNAIINTVPVVFLLAMMTWQAVPAQVFGVIMAVVFYQILHGTCLHFVAASLGRVQRSAYESESKVFDFGANLPWILFPAAGIAVGVHLLITDSYSIALW</sequence>
<feature type="transmembrane region" description="Helical" evidence="1">
    <location>
        <begin position="211"/>
        <end position="229"/>
    </location>
</feature>
<evidence type="ECO:0000313" key="3">
    <source>
        <dbReference type="Proteomes" id="UP000570678"/>
    </source>
</evidence>
<gene>
    <name evidence="2" type="ORF">HGA15_02215</name>
</gene>
<organism evidence="2 3">
    <name type="scientific">Nocardia flavorosea</name>
    <dbReference type="NCBI Taxonomy" id="53429"/>
    <lineage>
        <taxon>Bacteria</taxon>
        <taxon>Bacillati</taxon>
        <taxon>Actinomycetota</taxon>
        <taxon>Actinomycetes</taxon>
        <taxon>Mycobacteriales</taxon>
        <taxon>Nocardiaceae</taxon>
        <taxon>Nocardia</taxon>
    </lineage>
</organism>
<keyword evidence="1" id="KW-0472">Membrane</keyword>
<protein>
    <submittedName>
        <fullName evidence="2">Uncharacterized protein</fullName>
    </submittedName>
</protein>
<dbReference type="RefSeq" id="WP_157116117.1">
    <property type="nucleotide sequence ID" value="NZ_JAAXOT010000001.1"/>
</dbReference>
<dbReference type="EMBL" id="JAAXOT010000001">
    <property type="protein sequence ID" value="NKY54990.1"/>
    <property type="molecule type" value="Genomic_DNA"/>
</dbReference>
<dbReference type="AlphaFoldDB" id="A0A846YB18"/>
<feature type="transmembrane region" description="Helical" evidence="1">
    <location>
        <begin position="164"/>
        <end position="190"/>
    </location>
</feature>
<proteinExistence type="predicted"/>
<evidence type="ECO:0000256" key="1">
    <source>
        <dbReference type="SAM" id="Phobius"/>
    </source>
</evidence>